<dbReference type="GO" id="GO:0008409">
    <property type="term" value="F:5'-3' exonuclease activity"/>
    <property type="evidence" value="ECO:0007669"/>
    <property type="project" value="InterPro"/>
</dbReference>
<keyword evidence="4" id="KW-0378">Hydrolase</keyword>
<dbReference type="Pfam" id="PF17768">
    <property type="entry name" value="RecJ_OB"/>
    <property type="match status" value="1"/>
</dbReference>
<evidence type="ECO:0000259" key="6">
    <source>
        <dbReference type="Pfam" id="PF01368"/>
    </source>
</evidence>
<dbReference type="EMBL" id="RQEV01000012">
    <property type="protein sequence ID" value="TGK17217.1"/>
    <property type="molecule type" value="Genomic_DNA"/>
</dbReference>
<feature type="domain" description="DHHA1" evidence="7">
    <location>
        <begin position="416"/>
        <end position="506"/>
    </location>
</feature>
<feature type="domain" description="RecJ OB" evidence="8">
    <location>
        <begin position="530"/>
        <end position="630"/>
    </location>
</feature>
<dbReference type="NCBIfam" id="TIGR00644">
    <property type="entry name" value="recJ"/>
    <property type="match status" value="1"/>
</dbReference>
<keyword evidence="3" id="KW-0540">Nuclease</keyword>
<evidence type="ECO:0000313" key="10">
    <source>
        <dbReference type="Proteomes" id="UP000297855"/>
    </source>
</evidence>
<dbReference type="InterPro" id="IPR003156">
    <property type="entry name" value="DHHA1_dom"/>
</dbReference>
<protein>
    <recommendedName>
        <fullName evidence="2">Single-stranded-DNA-specific exonuclease RecJ</fullName>
    </recommendedName>
</protein>
<dbReference type="GO" id="GO:0006310">
    <property type="term" value="P:DNA recombination"/>
    <property type="evidence" value="ECO:0007669"/>
    <property type="project" value="InterPro"/>
</dbReference>
<evidence type="ECO:0000256" key="4">
    <source>
        <dbReference type="ARBA" id="ARBA00022801"/>
    </source>
</evidence>
<dbReference type="InterPro" id="IPR041122">
    <property type="entry name" value="RecJ_OB"/>
</dbReference>
<dbReference type="Pfam" id="PF01368">
    <property type="entry name" value="DHH"/>
    <property type="match status" value="1"/>
</dbReference>
<evidence type="ECO:0000256" key="3">
    <source>
        <dbReference type="ARBA" id="ARBA00022722"/>
    </source>
</evidence>
<evidence type="ECO:0000259" key="8">
    <source>
        <dbReference type="Pfam" id="PF17768"/>
    </source>
</evidence>
<sequence length="634" mass="71218">MPKHGPSLSDLPLSNLSGLSPLQSFLLLSRFQDGKPTPTRLSPRFEDLPSPFLLPDMESALELLKQSVREKKSILLFGDRDSDGVSSTSLLGNFLKKIHTGKLTIKTSSEEDYGLCPPAMKFVREVKPDLLITLDFGTSNNFEIEELNSEGMQVIVLDHHEIPEKIPTTCKLVSPKRIDSIYPYEKICTSVLAWKLITAWLYDSLEKSGEYVWVRDGETLFEGSLVRKGILLFRGERSVAENLFPFPFREWPTAIEGEYPERSVFVSQLSESPDIWEEVRQNLDLAAIGTITDMMPLTGENRIIVQKGCSALQKLLSGIDSHRAGLKQLMKRLDLNPKKISARDLGWSIGPALNAAGRMGKTETALKLLLSESDREAESWAADLLKLNEERKERTKRNLFRVEGFLKRKKERTERPVLFCYEPDFEPGVSGIVATRLVEQYRRPVIFIAPDHGHAKGSIRAYGAENVLNLLKKAEPIFKQFGGHKEAGGFSLPIDKIPQLAEILFQEADGWLKEEKESSSLSEEESVVSLQPIELGPGIYDELGIFEPFGQGNPVPILSVRAAKVLSYRPLSEGKHAKFKILSAPDSVHFIVWNKANEFSEILRSKGVLDLWGYLEENTFRSKTTLQFVVTAFA</sequence>
<comment type="similarity">
    <text evidence="1">Belongs to the RecJ family.</text>
</comment>
<dbReference type="InterPro" id="IPR004610">
    <property type="entry name" value="RecJ"/>
</dbReference>
<keyword evidence="5 9" id="KW-0269">Exonuclease</keyword>
<evidence type="ECO:0000256" key="1">
    <source>
        <dbReference type="ARBA" id="ARBA00005915"/>
    </source>
</evidence>
<evidence type="ECO:0000313" key="9">
    <source>
        <dbReference type="EMBL" id="TGK17217.1"/>
    </source>
</evidence>
<keyword evidence="10" id="KW-1185">Reference proteome</keyword>
<dbReference type="GO" id="GO:0003676">
    <property type="term" value="F:nucleic acid binding"/>
    <property type="evidence" value="ECO:0007669"/>
    <property type="project" value="InterPro"/>
</dbReference>
<organism evidence="9 10">
    <name type="scientific">Leptospira fluminis</name>
    <dbReference type="NCBI Taxonomy" id="2484979"/>
    <lineage>
        <taxon>Bacteria</taxon>
        <taxon>Pseudomonadati</taxon>
        <taxon>Spirochaetota</taxon>
        <taxon>Spirochaetia</taxon>
        <taxon>Leptospirales</taxon>
        <taxon>Leptospiraceae</taxon>
        <taxon>Leptospira</taxon>
    </lineage>
</organism>
<dbReference type="InterPro" id="IPR038763">
    <property type="entry name" value="DHH_sf"/>
</dbReference>
<proteinExistence type="inferred from homology"/>
<dbReference type="PANTHER" id="PTHR30255:SF2">
    <property type="entry name" value="SINGLE-STRANDED-DNA-SPECIFIC EXONUCLEASE RECJ"/>
    <property type="match status" value="1"/>
</dbReference>
<reference evidence="9" key="1">
    <citation type="journal article" date="2019" name="PLoS Negl. Trop. Dis.">
        <title>Revisiting the worldwide diversity of Leptospira species in the environment.</title>
        <authorList>
            <person name="Vincent A.T."/>
            <person name="Schiettekatte O."/>
            <person name="Bourhy P."/>
            <person name="Veyrier F.J."/>
            <person name="Picardeau M."/>
        </authorList>
    </citation>
    <scope>NUCLEOTIDE SEQUENCE [LARGE SCALE GENOMIC DNA]</scope>
    <source>
        <strain evidence="9">SCS5</strain>
    </source>
</reference>
<evidence type="ECO:0000259" key="7">
    <source>
        <dbReference type="Pfam" id="PF02272"/>
    </source>
</evidence>
<dbReference type="Pfam" id="PF02272">
    <property type="entry name" value="DHHA1"/>
    <property type="match status" value="1"/>
</dbReference>
<dbReference type="OrthoDB" id="9809852at2"/>
<gene>
    <name evidence="9" type="primary">recJ</name>
    <name evidence="9" type="ORF">EHO61_12420</name>
</gene>
<evidence type="ECO:0000256" key="5">
    <source>
        <dbReference type="ARBA" id="ARBA00022839"/>
    </source>
</evidence>
<comment type="caution">
    <text evidence="9">The sequence shown here is derived from an EMBL/GenBank/DDBJ whole genome shotgun (WGS) entry which is preliminary data.</text>
</comment>
<dbReference type="AlphaFoldDB" id="A0A4R9GM40"/>
<dbReference type="RefSeq" id="WP_135813907.1">
    <property type="nucleotide sequence ID" value="NZ_RQEV01000012.1"/>
</dbReference>
<feature type="domain" description="DDH" evidence="6">
    <location>
        <begin position="74"/>
        <end position="202"/>
    </location>
</feature>
<accession>A0A4R9GM40</accession>
<dbReference type="InterPro" id="IPR001667">
    <property type="entry name" value="DDH_dom"/>
</dbReference>
<dbReference type="SUPFAM" id="SSF64182">
    <property type="entry name" value="DHH phosphoesterases"/>
    <property type="match status" value="1"/>
</dbReference>
<evidence type="ECO:0000256" key="2">
    <source>
        <dbReference type="ARBA" id="ARBA00019841"/>
    </source>
</evidence>
<dbReference type="Proteomes" id="UP000297855">
    <property type="component" value="Unassembled WGS sequence"/>
</dbReference>
<dbReference type="InterPro" id="IPR051673">
    <property type="entry name" value="SSDNA_exonuclease_RecJ"/>
</dbReference>
<dbReference type="GO" id="GO:0006281">
    <property type="term" value="P:DNA repair"/>
    <property type="evidence" value="ECO:0007669"/>
    <property type="project" value="InterPro"/>
</dbReference>
<dbReference type="Gene3D" id="3.10.310.30">
    <property type="match status" value="1"/>
</dbReference>
<dbReference type="PANTHER" id="PTHR30255">
    <property type="entry name" value="SINGLE-STRANDED-DNA-SPECIFIC EXONUCLEASE RECJ"/>
    <property type="match status" value="1"/>
</dbReference>
<name>A0A4R9GM40_9LEPT</name>
<dbReference type="Gene3D" id="3.90.1640.30">
    <property type="match status" value="2"/>
</dbReference>